<reference evidence="9 10" key="1">
    <citation type="submission" date="2016-10" db="EMBL/GenBank/DDBJ databases">
        <authorList>
            <person name="Varghese N."/>
            <person name="Submissions S."/>
        </authorList>
    </citation>
    <scope>NUCLEOTIDE SEQUENCE [LARGE SCALE GENOMIC DNA]</scope>
    <source>
        <strain evidence="9 10">DSM 14526</strain>
    </source>
</reference>
<accession>A0AB37ZYD9</accession>
<protein>
    <recommendedName>
        <fullName evidence="5 7">Glutathione peroxidase</fullName>
    </recommendedName>
</protein>
<evidence type="ECO:0000256" key="4">
    <source>
        <dbReference type="ARBA" id="ARBA00023002"/>
    </source>
</evidence>
<feature type="domain" description="Thioredoxin" evidence="8">
    <location>
        <begin position="1"/>
        <end position="159"/>
    </location>
</feature>
<evidence type="ECO:0000256" key="1">
    <source>
        <dbReference type="ARBA" id="ARBA00000217"/>
    </source>
</evidence>
<dbReference type="PROSITE" id="PS51355">
    <property type="entry name" value="GLUTATHIONE_PEROXID_3"/>
    <property type="match status" value="1"/>
</dbReference>
<sequence>MSIYEYSATKTDQSSVSLEQYKGKVICIVNTASKCGLVGQLDELEELYEKYKDQNFIVLGFPSNQFNNQEPLNGTEAAEFCRLNYGVTFPIFDKIEVNGDNADPLYKYLVEQTGGGAIKWNFTKFLIGRDGEIIKRFAPITSPRKMTKLIESALEQPVTSDE</sequence>
<dbReference type="RefSeq" id="WP_086987486.1">
    <property type="nucleotide sequence ID" value="NZ_FJNA01000003.1"/>
</dbReference>
<comment type="catalytic activity">
    <reaction evidence="1">
        <text>2 glutathione + H2O2 = glutathione disulfide + 2 H2O</text>
        <dbReference type="Rhea" id="RHEA:16833"/>
        <dbReference type="ChEBI" id="CHEBI:15377"/>
        <dbReference type="ChEBI" id="CHEBI:16240"/>
        <dbReference type="ChEBI" id="CHEBI:57925"/>
        <dbReference type="ChEBI" id="CHEBI:58297"/>
        <dbReference type="EC" id="1.11.1.9"/>
    </reaction>
</comment>
<dbReference type="GO" id="GO:0004602">
    <property type="term" value="F:glutathione peroxidase activity"/>
    <property type="evidence" value="ECO:0007669"/>
    <property type="project" value="UniProtKB-EC"/>
</dbReference>
<dbReference type="PIRSF" id="PIRSF000303">
    <property type="entry name" value="Glutathion_perox"/>
    <property type="match status" value="1"/>
</dbReference>
<feature type="active site" evidence="6">
    <location>
        <position position="35"/>
    </location>
</feature>
<evidence type="ECO:0000256" key="7">
    <source>
        <dbReference type="RuleBase" id="RU000499"/>
    </source>
</evidence>
<dbReference type="PRINTS" id="PR01011">
    <property type="entry name" value="GLUTPROXDASE"/>
</dbReference>
<dbReference type="EMBL" id="FNQH01000002">
    <property type="protein sequence ID" value="SEA18267.1"/>
    <property type="molecule type" value="Genomic_DNA"/>
</dbReference>
<dbReference type="PANTHER" id="PTHR11592">
    <property type="entry name" value="GLUTATHIONE PEROXIDASE"/>
    <property type="match status" value="1"/>
</dbReference>
<proteinExistence type="inferred from homology"/>
<evidence type="ECO:0000256" key="2">
    <source>
        <dbReference type="ARBA" id="ARBA00006926"/>
    </source>
</evidence>
<gene>
    <name evidence="9" type="ORF">SAMN04488525_102185</name>
</gene>
<evidence type="ECO:0000256" key="5">
    <source>
        <dbReference type="ARBA" id="ARBA00069346"/>
    </source>
</evidence>
<dbReference type="InterPro" id="IPR036249">
    <property type="entry name" value="Thioredoxin-like_sf"/>
</dbReference>
<comment type="caution">
    <text evidence="9">The sequence shown here is derived from an EMBL/GenBank/DDBJ whole genome shotgun (WGS) entry which is preliminary data.</text>
</comment>
<evidence type="ECO:0000256" key="3">
    <source>
        <dbReference type="ARBA" id="ARBA00022559"/>
    </source>
</evidence>
<evidence type="ECO:0000259" key="8">
    <source>
        <dbReference type="PROSITE" id="PS51352"/>
    </source>
</evidence>
<organism evidence="9 10">
    <name type="scientific">Trichococcus collinsii</name>
    <dbReference type="NCBI Taxonomy" id="157076"/>
    <lineage>
        <taxon>Bacteria</taxon>
        <taxon>Bacillati</taxon>
        <taxon>Bacillota</taxon>
        <taxon>Bacilli</taxon>
        <taxon>Lactobacillales</taxon>
        <taxon>Carnobacteriaceae</taxon>
        <taxon>Trichococcus</taxon>
    </lineage>
</organism>
<evidence type="ECO:0000256" key="6">
    <source>
        <dbReference type="PIRSR" id="PIRSR000303-1"/>
    </source>
</evidence>
<dbReference type="PANTHER" id="PTHR11592:SF78">
    <property type="entry name" value="GLUTATHIONE PEROXIDASE"/>
    <property type="match status" value="1"/>
</dbReference>
<dbReference type="AlphaFoldDB" id="A0AB37ZYD9"/>
<dbReference type="Pfam" id="PF00255">
    <property type="entry name" value="GSHPx"/>
    <property type="match status" value="1"/>
</dbReference>
<comment type="similarity">
    <text evidence="2 7">Belongs to the glutathione peroxidase family.</text>
</comment>
<dbReference type="PROSITE" id="PS51352">
    <property type="entry name" value="THIOREDOXIN_2"/>
    <property type="match status" value="1"/>
</dbReference>
<dbReference type="Proteomes" id="UP000199042">
    <property type="component" value="Unassembled WGS sequence"/>
</dbReference>
<dbReference type="FunFam" id="3.40.30.10:FF:000010">
    <property type="entry name" value="Glutathione peroxidase"/>
    <property type="match status" value="1"/>
</dbReference>
<dbReference type="SUPFAM" id="SSF52833">
    <property type="entry name" value="Thioredoxin-like"/>
    <property type="match status" value="1"/>
</dbReference>
<dbReference type="PROSITE" id="PS00763">
    <property type="entry name" value="GLUTATHIONE_PEROXID_2"/>
    <property type="match status" value="1"/>
</dbReference>
<keyword evidence="3 7" id="KW-0575">Peroxidase</keyword>
<keyword evidence="4 7" id="KW-0560">Oxidoreductase</keyword>
<evidence type="ECO:0000313" key="9">
    <source>
        <dbReference type="EMBL" id="SEA18267.1"/>
    </source>
</evidence>
<dbReference type="InterPro" id="IPR000889">
    <property type="entry name" value="Glutathione_peroxidase"/>
</dbReference>
<dbReference type="InterPro" id="IPR013766">
    <property type="entry name" value="Thioredoxin_domain"/>
</dbReference>
<evidence type="ECO:0000313" key="10">
    <source>
        <dbReference type="Proteomes" id="UP000199042"/>
    </source>
</evidence>
<keyword evidence="10" id="KW-1185">Reference proteome</keyword>
<dbReference type="InterPro" id="IPR029760">
    <property type="entry name" value="GPX_CS"/>
</dbReference>
<dbReference type="CDD" id="cd00340">
    <property type="entry name" value="GSH_Peroxidase"/>
    <property type="match status" value="1"/>
</dbReference>
<dbReference type="Gene3D" id="3.40.30.10">
    <property type="entry name" value="Glutaredoxin"/>
    <property type="match status" value="1"/>
</dbReference>
<name>A0AB37ZYD9_9LACT</name>
<dbReference type="GO" id="GO:0034599">
    <property type="term" value="P:cellular response to oxidative stress"/>
    <property type="evidence" value="ECO:0007669"/>
    <property type="project" value="TreeGrafter"/>
</dbReference>